<dbReference type="EMBL" id="JASBNA010000044">
    <property type="protein sequence ID" value="KAK7681040.1"/>
    <property type="molecule type" value="Genomic_DNA"/>
</dbReference>
<reference evidence="2 3" key="1">
    <citation type="submission" date="2022-09" db="EMBL/GenBank/DDBJ databases">
        <authorList>
            <person name="Palmer J.M."/>
        </authorList>
    </citation>
    <scope>NUCLEOTIDE SEQUENCE [LARGE SCALE GENOMIC DNA]</scope>
    <source>
        <strain evidence="2 3">DSM 7382</strain>
    </source>
</reference>
<organism evidence="2 3">
    <name type="scientific">Cerrena zonata</name>
    <dbReference type="NCBI Taxonomy" id="2478898"/>
    <lineage>
        <taxon>Eukaryota</taxon>
        <taxon>Fungi</taxon>
        <taxon>Dikarya</taxon>
        <taxon>Basidiomycota</taxon>
        <taxon>Agaricomycotina</taxon>
        <taxon>Agaricomycetes</taxon>
        <taxon>Polyporales</taxon>
        <taxon>Cerrenaceae</taxon>
        <taxon>Cerrena</taxon>
    </lineage>
</organism>
<comment type="caution">
    <text evidence="2">The sequence shown here is derived from an EMBL/GenBank/DDBJ whole genome shotgun (WGS) entry which is preliminary data.</text>
</comment>
<evidence type="ECO:0000313" key="2">
    <source>
        <dbReference type="EMBL" id="KAK7681040.1"/>
    </source>
</evidence>
<dbReference type="InterPro" id="IPR056337">
    <property type="entry name" value="LHD_YVC1"/>
</dbReference>
<protein>
    <recommendedName>
        <fullName evidence="1">YVC1 N-terminal linker helical domain-containing protein</fullName>
    </recommendedName>
</protein>
<proteinExistence type="predicted"/>
<dbReference type="AlphaFoldDB" id="A0AAW0FWI1"/>
<evidence type="ECO:0000259" key="1">
    <source>
        <dbReference type="Pfam" id="PF23190"/>
    </source>
</evidence>
<feature type="domain" description="YVC1 N-terminal linker helical" evidence="1">
    <location>
        <begin position="56"/>
        <end position="176"/>
    </location>
</feature>
<dbReference type="Proteomes" id="UP001385951">
    <property type="component" value="Unassembled WGS sequence"/>
</dbReference>
<keyword evidence="3" id="KW-1185">Reference proteome</keyword>
<gene>
    <name evidence="2" type="ORF">QCA50_015877</name>
</gene>
<name>A0AAW0FWI1_9APHY</name>
<evidence type="ECO:0000313" key="3">
    <source>
        <dbReference type="Proteomes" id="UP001385951"/>
    </source>
</evidence>
<accession>A0AAW0FWI1</accession>
<sequence length="295" mass="33438">MHMFDNEPLIPSKPLHSVDLCLTFFGETGGPIDPVPTSGSEFPFNDKYCPNSRQTLRIAINLKKLIDRIIPIVFPTHEVTASLSPILNENVMKIVYKAAGGKGNGEKGTSSYKYRAVLVFALLKVTDWYWQLSATELSSNELYSLRAIAAQTIAANIIEETKDDEYLFLVIRRIQYNRFKGVPDDANELDTEWDLTDGYDVDANSGWEGIQERNSEVNTALRDQREGELLDPEFRHNLEGLDEQIDTVAKPVEKANRLGIKWEFIELYEKIDHLTSLVETVVDENKALKAKLDNN</sequence>
<dbReference type="Pfam" id="PF23190">
    <property type="entry name" value="LHD_TRPY1"/>
    <property type="match status" value="1"/>
</dbReference>